<feature type="region of interest" description="Disordered" evidence="5">
    <location>
        <begin position="1"/>
        <end position="20"/>
    </location>
</feature>
<dbReference type="Gene3D" id="2.60.200.20">
    <property type="match status" value="1"/>
</dbReference>
<dbReference type="EMBL" id="SPLM01000077">
    <property type="protein sequence ID" value="TMW61210.1"/>
    <property type="molecule type" value="Genomic_DNA"/>
</dbReference>
<reference evidence="8" key="1">
    <citation type="submission" date="2019-03" db="EMBL/GenBank/DDBJ databases">
        <title>Long read genome sequence of the mycoparasitic Pythium oligandrum ATCC 38472 isolated from sugarbeet rhizosphere.</title>
        <authorList>
            <person name="Gaulin E."/>
        </authorList>
    </citation>
    <scope>NUCLEOTIDE SEQUENCE</scope>
    <source>
        <strain evidence="8">ATCC 38472_TT</strain>
    </source>
</reference>
<evidence type="ECO:0000259" key="6">
    <source>
        <dbReference type="PROSITE" id="PS50006"/>
    </source>
</evidence>
<dbReference type="InterPro" id="IPR015655">
    <property type="entry name" value="PP2C"/>
</dbReference>
<dbReference type="AlphaFoldDB" id="A0A8K1CDK7"/>
<feature type="domain" description="FHA" evidence="6">
    <location>
        <begin position="255"/>
        <end position="301"/>
    </location>
</feature>
<keyword evidence="2" id="KW-0479">Metal-binding</keyword>
<dbReference type="PROSITE" id="PS51746">
    <property type="entry name" value="PPM_2"/>
    <property type="match status" value="1"/>
</dbReference>
<dbReference type="Pfam" id="PF00481">
    <property type="entry name" value="PP2C"/>
    <property type="match status" value="1"/>
</dbReference>
<dbReference type="SMART" id="SM00332">
    <property type="entry name" value="PP2Cc"/>
    <property type="match status" value="1"/>
</dbReference>
<dbReference type="SMART" id="SM00240">
    <property type="entry name" value="FHA"/>
    <property type="match status" value="1"/>
</dbReference>
<dbReference type="PANTHER" id="PTHR13832">
    <property type="entry name" value="PROTEIN PHOSPHATASE 2C"/>
    <property type="match status" value="1"/>
</dbReference>
<accession>A0A8K1CDK7</accession>
<keyword evidence="9" id="KW-1185">Reference proteome</keyword>
<evidence type="ECO:0000256" key="1">
    <source>
        <dbReference type="ARBA" id="ARBA00004170"/>
    </source>
</evidence>
<evidence type="ECO:0000256" key="5">
    <source>
        <dbReference type="SAM" id="MobiDB-lite"/>
    </source>
</evidence>
<dbReference type="SMART" id="SM00331">
    <property type="entry name" value="PP2C_SIG"/>
    <property type="match status" value="1"/>
</dbReference>
<keyword evidence="3" id="KW-0378">Hydrolase</keyword>
<proteinExistence type="predicted"/>
<gene>
    <name evidence="8" type="ORF">Poli38472_013673</name>
</gene>
<dbReference type="CDD" id="cd00143">
    <property type="entry name" value="PP2Cc"/>
    <property type="match status" value="1"/>
</dbReference>
<dbReference type="CDD" id="cd00060">
    <property type="entry name" value="FHA"/>
    <property type="match status" value="2"/>
</dbReference>
<dbReference type="SUPFAM" id="SSF81606">
    <property type="entry name" value="PP2C-like"/>
    <property type="match status" value="1"/>
</dbReference>
<organism evidence="8 9">
    <name type="scientific">Pythium oligandrum</name>
    <name type="common">Mycoparasitic fungus</name>
    <dbReference type="NCBI Taxonomy" id="41045"/>
    <lineage>
        <taxon>Eukaryota</taxon>
        <taxon>Sar</taxon>
        <taxon>Stramenopiles</taxon>
        <taxon>Oomycota</taxon>
        <taxon>Peronosporomycetes</taxon>
        <taxon>Pythiales</taxon>
        <taxon>Pythiaceae</taxon>
        <taxon>Pythium</taxon>
    </lineage>
</organism>
<evidence type="ECO:0000256" key="4">
    <source>
        <dbReference type="ARBA" id="ARBA00022912"/>
    </source>
</evidence>
<evidence type="ECO:0000259" key="7">
    <source>
        <dbReference type="PROSITE" id="PS51746"/>
    </source>
</evidence>
<comment type="caution">
    <text evidence="8">The sequence shown here is derived from an EMBL/GenBank/DDBJ whole genome shotgun (WGS) entry which is preliminary data.</text>
</comment>
<dbReference type="Gene3D" id="3.60.40.10">
    <property type="entry name" value="PPM-type phosphatase domain"/>
    <property type="match status" value="1"/>
</dbReference>
<dbReference type="InterPro" id="IPR000222">
    <property type="entry name" value="PP2C_BS"/>
</dbReference>
<dbReference type="PROSITE" id="PS01032">
    <property type="entry name" value="PPM_1"/>
    <property type="match status" value="1"/>
</dbReference>
<dbReference type="GO" id="GO:0046872">
    <property type="term" value="F:metal ion binding"/>
    <property type="evidence" value="ECO:0007669"/>
    <property type="project" value="UniProtKB-KW"/>
</dbReference>
<dbReference type="OrthoDB" id="59240at2759"/>
<feature type="domain" description="PPM-type phosphatase" evidence="7">
    <location>
        <begin position="332"/>
        <end position="646"/>
    </location>
</feature>
<comment type="subcellular location">
    <subcellularLocation>
        <location evidence="1">Membrane</location>
        <topology evidence="1">Peripheral membrane protein</topology>
    </subcellularLocation>
</comment>
<name>A0A8K1CDK7_PYTOL</name>
<evidence type="ECO:0000313" key="9">
    <source>
        <dbReference type="Proteomes" id="UP000794436"/>
    </source>
</evidence>
<dbReference type="Pfam" id="PF00498">
    <property type="entry name" value="FHA"/>
    <property type="match status" value="1"/>
</dbReference>
<evidence type="ECO:0000313" key="8">
    <source>
        <dbReference type="EMBL" id="TMW61210.1"/>
    </source>
</evidence>
<evidence type="ECO:0000256" key="2">
    <source>
        <dbReference type="ARBA" id="ARBA00022723"/>
    </source>
</evidence>
<feature type="region of interest" description="Disordered" evidence="5">
    <location>
        <begin position="531"/>
        <end position="566"/>
    </location>
</feature>
<dbReference type="InterPro" id="IPR036457">
    <property type="entry name" value="PPM-type-like_dom_sf"/>
</dbReference>
<protein>
    <recommendedName>
        <fullName evidence="10">Protein-serine/threonine phosphatase</fullName>
    </recommendedName>
</protein>
<dbReference type="PANTHER" id="PTHR13832:SF589">
    <property type="entry name" value="[PYRUVATE DEHYDROGENASE [ACETYL-TRANSFERRING]]-PHOSPHATASE 2, MITOCHONDRIAL"/>
    <property type="match status" value="1"/>
</dbReference>
<dbReference type="InterPro" id="IPR008984">
    <property type="entry name" value="SMAD_FHA_dom_sf"/>
</dbReference>
<evidence type="ECO:0000256" key="3">
    <source>
        <dbReference type="ARBA" id="ARBA00022801"/>
    </source>
</evidence>
<evidence type="ECO:0008006" key="10">
    <source>
        <dbReference type="Google" id="ProtNLM"/>
    </source>
</evidence>
<dbReference type="SUPFAM" id="SSF49879">
    <property type="entry name" value="SMAD/FHA domain"/>
    <property type="match status" value="2"/>
</dbReference>
<dbReference type="InterPro" id="IPR001932">
    <property type="entry name" value="PPM-type_phosphatase-like_dom"/>
</dbReference>
<dbReference type="Proteomes" id="UP000794436">
    <property type="component" value="Unassembled WGS sequence"/>
</dbReference>
<dbReference type="GO" id="GO:0004722">
    <property type="term" value="F:protein serine/threonine phosphatase activity"/>
    <property type="evidence" value="ECO:0007669"/>
    <property type="project" value="InterPro"/>
</dbReference>
<dbReference type="PROSITE" id="PS50006">
    <property type="entry name" value="FHA_DOMAIN"/>
    <property type="match status" value="1"/>
</dbReference>
<keyword evidence="4" id="KW-0904">Protein phosphatase</keyword>
<feature type="compositionally biased region" description="Polar residues" evidence="5">
    <location>
        <begin position="534"/>
        <end position="545"/>
    </location>
</feature>
<dbReference type="InterPro" id="IPR000253">
    <property type="entry name" value="FHA_dom"/>
</dbReference>
<sequence>MDRATELYARDVAPHDDQDHDDAIKMADEMPPTLEVLRKYDDVELRRRSATLLDSALPTSDPRIPTSIDRARQSGVNRLLRSTNFESVNVSALASFTPIMSAPVSTELWEDHERNPWTHVVLKMTSFSEDDIITSFCFGEDGGTIGRDASNDAAIPADKLLANIDHARVVYRYGRFYITNSSNDNAGTYIRLSPCTPSDEEEDKMQWPLDTDVTFRAGKSDFLVTKFNEEAQTLEISALSGKLNGSKYTITAKGAGIGRSAENLIHAGDGELSRKHCSIWFDSLTQQFYLIDLGSTNGTFMKLSGPYQEPYRLEIGDDLLVAQTCLTVNRFDYGSYASMGARKQMEDAHVVVQDLQVPVLTQLGLHPQSFFAVYDGHGGMEASRFLGETLHHSVAMEFWSKRKLLVPDEDAETPEDTEELHSRIEECLVNAFQRTDDEFLATSERPQAGSTATTVLIAGKYVYVANVGDSRTVMSKQGGVAVRLSNDHKPSRPDEAQRIRDTGGFVIHGRIMGELAVSRAFGDSPFKQFDLSEPSVNSEASQDTNSKPRSEYDSQELPVNPNDILKGPLVIPTPEITRTELTGEEEFILLASDGLYDVLKDQEAVDYLRRKIIEIGDVQRAVETMVEHAIVHQRSMDNVTAVVIMFQEPRMLRKPQGPTTTTM</sequence>
<dbReference type="GO" id="GO:0016020">
    <property type="term" value="C:membrane"/>
    <property type="evidence" value="ECO:0007669"/>
    <property type="project" value="UniProtKB-SubCell"/>
</dbReference>